<dbReference type="GeneID" id="64871488"/>
<reference evidence="2" key="1">
    <citation type="submission" date="2018-06" db="EMBL/GenBank/DDBJ databases">
        <authorList>
            <person name="Zhirakovskaya E."/>
        </authorList>
    </citation>
    <scope>NUCLEOTIDE SEQUENCE [LARGE SCALE GENOMIC DNA]</scope>
</reference>
<dbReference type="Proteomes" id="UP000259157">
    <property type="component" value="Segment"/>
</dbReference>
<gene>
    <name evidence="1" type="primary">74</name>
    <name evidence="1" type="ORF">SEA_STEAMY_74</name>
</gene>
<evidence type="ECO:0000313" key="2">
    <source>
        <dbReference type="Proteomes" id="UP000259157"/>
    </source>
</evidence>
<evidence type="ECO:0000313" key="1">
    <source>
        <dbReference type="EMBL" id="AXH48848.1"/>
    </source>
</evidence>
<keyword evidence="2" id="KW-1185">Reference proteome</keyword>
<organism evidence="1 2">
    <name type="scientific">Mycobacterium phage Steamy</name>
    <dbReference type="NCBI Taxonomy" id="2250309"/>
    <lineage>
        <taxon>Viruses</taxon>
        <taxon>Duplodnaviria</taxon>
        <taxon>Heunggongvirae</taxon>
        <taxon>Uroviricota</taxon>
        <taxon>Caudoviricetes</taxon>
        <taxon>Pharaohvirus</taxon>
        <taxon>Pharaohvirus steamy</taxon>
    </lineage>
</organism>
<proteinExistence type="predicted"/>
<accession>A0A345L0P6</accession>
<protein>
    <submittedName>
        <fullName evidence="1">Uncharacterized protein</fullName>
    </submittedName>
</protein>
<dbReference type="RefSeq" id="YP_010061861.1">
    <property type="nucleotide sequence ID" value="NC_054787.1"/>
</dbReference>
<dbReference type="EMBL" id="MH513984">
    <property type="protein sequence ID" value="AXH48848.1"/>
    <property type="molecule type" value="Genomic_DNA"/>
</dbReference>
<sequence length="53" mass="6016">MKTITFYVHRSSSYTYETEVPEDFDTSDETALLDLADGLDPVDDETNHLSAFI</sequence>
<dbReference type="KEGG" id="vg:64871488"/>
<name>A0A345L0P6_9CAUD</name>